<evidence type="ECO:0000256" key="1">
    <source>
        <dbReference type="SAM" id="MobiDB-lite"/>
    </source>
</evidence>
<dbReference type="AlphaFoldDB" id="A0A512JDS2"/>
<evidence type="ECO:0000313" key="4">
    <source>
        <dbReference type="Proteomes" id="UP000321960"/>
    </source>
</evidence>
<reference evidence="5" key="2">
    <citation type="journal article" date="2019" name="Int. J. Syst. Evol. Microbiol.">
        <title>The Global Catalogue of Microorganisms (GCM) 10K type strain sequencing project: providing services to taxonomists for standard genome sequencing and annotation.</title>
        <authorList>
            <consortium name="The Broad Institute Genomics Platform"/>
            <consortium name="The Broad Institute Genome Sequencing Center for Infectious Disease"/>
            <person name="Wu L."/>
            <person name="Ma J."/>
        </authorList>
    </citation>
    <scope>NUCLEOTIDE SEQUENCE [LARGE SCALE GENOMIC DNA]</scope>
    <source>
        <strain evidence="5">NBRC 107715</strain>
    </source>
</reference>
<dbReference type="EMBL" id="BSPK01000040">
    <property type="protein sequence ID" value="GLS64496.1"/>
    <property type="molecule type" value="Genomic_DNA"/>
</dbReference>
<evidence type="ECO:0000313" key="2">
    <source>
        <dbReference type="EMBL" id="GEP08105.1"/>
    </source>
</evidence>
<sequence length="193" mass="20305">MMRWEVAPVDTGPDPQTGELVYLVSVHSDRFAEWLSLTVMIKDAGGEAENEAAALAKAAEFAGQFAANAKNSQQPIRPDSVRSADHAGEAPQEPAGATHVLENRSTASNTAQEAGMTDRVTRAEAAAVLGNVDEKVLVDVIATGATKAEVAEAFAWVENDEAMLNEGRPLPGGRAAQVIAILQAQLESETSEP</sequence>
<feature type="compositionally biased region" description="Basic and acidic residues" evidence="1">
    <location>
        <begin position="79"/>
        <end position="88"/>
    </location>
</feature>
<comment type="caution">
    <text evidence="2">The sequence shown here is derived from an EMBL/GenBank/DDBJ whole genome shotgun (WGS) entry which is preliminary data.</text>
</comment>
<dbReference type="Proteomes" id="UP001156856">
    <property type="component" value="Unassembled WGS sequence"/>
</dbReference>
<proteinExistence type="predicted"/>
<reference evidence="3" key="4">
    <citation type="submission" date="2023-01" db="EMBL/GenBank/DDBJ databases">
        <title>Draft genome sequence of Methylobacterium oxalidis strain NBRC 107715.</title>
        <authorList>
            <person name="Sun Q."/>
            <person name="Mori K."/>
        </authorList>
    </citation>
    <scope>NUCLEOTIDE SEQUENCE</scope>
    <source>
        <strain evidence="3">NBRC 107715</strain>
    </source>
</reference>
<reference evidence="2 4" key="3">
    <citation type="submission" date="2019-07" db="EMBL/GenBank/DDBJ databases">
        <title>Whole genome shotgun sequence of Methylobacterium oxalidis NBRC 107715.</title>
        <authorList>
            <person name="Hosoyama A."/>
            <person name="Uohara A."/>
            <person name="Ohji S."/>
            <person name="Ichikawa N."/>
        </authorList>
    </citation>
    <scope>NUCLEOTIDE SEQUENCE [LARGE SCALE GENOMIC DNA]</scope>
    <source>
        <strain evidence="2 4">NBRC 107715</strain>
    </source>
</reference>
<feature type="region of interest" description="Disordered" evidence="1">
    <location>
        <begin position="68"/>
        <end position="103"/>
    </location>
</feature>
<dbReference type="EMBL" id="BJZU01000270">
    <property type="protein sequence ID" value="GEP08105.1"/>
    <property type="molecule type" value="Genomic_DNA"/>
</dbReference>
<evidence type="ECO:0000313" key="3">
    <source>
        <dbReference type="EMBL" id="GLS64496.1"/>
    </source>
</evidence>
<dbReference type="Proteomes" id="UP000321960">
    <property type="component" value="Unassembled WGS sequence"/>
</dbReference>
<keyword evidence="5" id="KW-1185">Reference proteome</keyword>
<protein>
    <submittedName>
        <fullName evidence="2">Uncharacterized protein</fullName>
    </submittedName>
</protein>
<accession>A0A512JDS2</accession>
<organism evidence="2 4">
    <name type="scientific">Methylobacterium oxalidis</name>
    <dbReference type="NCBI Taxonomy" id="944322"/>
    <lineage>
        <taxon>Bacteria</taxon>
        <taxon>Pseudomonadati</taxon>
        <taxon>Pseudomonadota</taxon>
        <taxon>Alphaproteobacteria</taxon>
        <taxon>Hyphomicrobiales</taxon>
        <taxon>Methylobacteriaceae</taxon>
        <taxon>Methylobacterium</taxon>
    </lineage>
</organism>
<gene>
    <name evidence="3" type="ORF">GCM10007888_28770</name>
    <name evidence="2" type="ORF">MOX02_61430</name>
</gene>
<reference evidence="3" key="1">
    <citation type="journal article" date="2014" name="Int. J. Syst. Evol. Microbiol.">
        <title>Complete genome of a new Firmicutes species belonging to the dominant human colonic microbiota ('Ruminococcus bicirculans') reveals two chromosomes and a selective capacity to utilize plant glucans.</title>
        <authorList>
            <consortium name="NISC Comparative Sequencing Program"/>
            <person name="Wegmann U."/>
            <person name="Louis P."/>
            <person name="Goesmann A."/>
            <person name="Henrissat B."/>
            <person name="Duncan S.H."/>
            <person name="Flint H.J."/>
        </authorList>
    </citation>
    <scope>NUCLEOTIDE SEQUENCE</scope>
    <source>
        <strain evidence="3">NBRC 107715</strain>
    </source>
</reference>
<evidence type="ECO:0000313" key="5">
    <source>
        <dbReference type="Proteomes" id="UP001156856"/>
    </source>
</evidence>
<name>A0A512JDS2_9HYPH</name>